<accession>A0A426X6W1</accession>
<protein>
    <submittedName>
        <fullName evidence="1">Uncharacterized protein</fullName>
    </submittedName>
</protein>
<dbReference type="AlphaFoldDB" id="A0A426X6W1"/>
<organism evidence="1 2">
    <name type="scientific">Ensete ventricosum</name>
    <name type="common">Abyssinian banana</name>
    <name type="synonym">Musa ensete</name>
    <dbReference type="NCBI Taxonomy" id="4639"/>
    <lineage>
        <taxon>Eukaryota</taxon>
        <taxon>Viridiplantae</taxon>
        <taxon>Streptophyta</taxon>
        <taxon>Embryophyta</taxon>
        <taxon>Tracheophyta</taxon>
        <taxon>Spermatophyta</taxon>
        <taxon>Magnoliopsida</taxon>
        <taxon>Liliopsida</taxon>
        <taxon>Zingiberales</taxon>
        <taxon>Musaceae</taxon>
        <taxon>Ensete</taxon>
    </lineage>
</organism>
<evidence type="ECO:0000313" key="2">
    <source>
        <dbReference type="Proteomes" id="UP000287651"/>
    </source>
</evidence>
<dbReference type="EMBL" id="AMZH03025350">
    <property type="protein sequence ID" value="RRT35226.1"/>
    <property type="molecule type" value="Genomic_DNA"/>
</dbReference>
<proteinExistence type="predicted"/>
<dbReference type="Proteomes" id="UP000287651">
    <property type="component" value="Unassembled WGS sequence"/>
</dbReference>
<sequence>MFIPKAKDTDKHEHFIKHLVYILTVTLLRSTIEPTKSPPVPINAGVTHPFGSQPLSTTVVEQSNSDPPCYFNSPMTESGVGLVELC</sequence>
<gene>
    <name evidence="1" type="ORF">B296_00029195</name>
</gene>
<reference evidence="1 2" key="1">
    <citation type="journal article" date="2014" name="Agronomy (Basel)">
        <title>A Draft Genome Sequence for Ensete ventricosum, the Drought-Tolerant Tree Against Hunger.</title>
        <authorList>
            <person name="Harrison J."/>
            <person name="Moore K.A."/>
            <person name="Paszkiewicz K."/>
            <person name="Jones T."/>
            <person name="Grant M."/>
            <person name="Ambacheew D."/>
            <person name="Muzemil S."/>
            <person name="Studholme D.J."/>
        </authorList>
    </citation>
    <scope>NUCLEOTIDE SEQUENCE [LARGE SCALE GENOMIC DNA]</scope>
</reference>
<comment type="caution">
    <text evidence="1">The sequence shown here is derived from an EMBL/GenBank/DDBJ whole genome shotgun (WGS) entry which is preliminary data.</text>
</comment>
<name>A0A426X6W1_ENSVE</name>
<evidence type="ECO:0000313" key="1">
    <source>
        <dbReference type="EMBL" id="RRT35226.1"/>
    </source>
</evidence>